<dbReference type="GO" id="GO:0033072">
    <property type="term" value="P:vancomycin biosynthetic process"/>
    <property type="evidence" value="ECO:0007669"/>
    <property type="project" value="UniProtKB-ARBA"/>
</dbReference>
<dbReference type="GO" id="GO:0008194">
    <property type="term" value="F:UDP-glycosyltransferase activity"/>
    <property type="evidence" value="ECO:0007669"/>
    <property type="project" value="InterPro"/>
</dbReference>
<dbReference type="InterPro" id="IPR004276">
    <property type="entry name" value="GlycoTrans_28_N"/>
</dbReference>
<dbReference type="InterPro" id="IPR050426">
    <property type="entry name" value="Glycosyltransferase_28"/>
</dbReference>
<gene>
    <name evidence="3" type="ORF">CKJ54_14300</name>
</gene>
<feature type="domain" description="Erythromycin biosynthesis protein CIII-like C-terminal" evidence="2">
    <location>
        <begin position="295"/>
        <end position="401"/>
    </location>
</feature>
<dbReference type="Pfam" id="PF06722">
    <property type="entry name" value="EryCIII-like_C"/>
    <property type="match status" value="1"/>
</dbReference>
<dbReference type="KEGG" id="mmal:CKJ54_14300"/>
<protein>
    <submittedName>
        <fullName evidence="3">Glycosyl transferase family 1</fullName>
    </submittedName>
</protein>
<accession>A0AAC9YL87</accession>
<organism evidence="3 4">
    <name type="scientific">Mycobacterium marseillense</name>
    <dbReference type="NCBI Taxonomy" id="701042"/>
    <lineage>
        <taxon>Bacteria</taxon>
        <taxon>Bacillati</taxon>
        <taxon>Actinomycetota</taxon>
        <taxon>Actinomycetes</taxon>
        <taxon>Mycobacteriales</taxon>
        <taxon>Mycobacteriaceae</taxon>
        <taxon>Mycobacterium</taxon>
        <taxon>Mycobacterium avium complex (MAC)</taxon>
    </lineage>
</organism>
<dbReference type="PANTHER" id="PTHR48050:SF13">
    <property type="entry name" value="STEROL 3-BETA-GLUCOSYLTRANSFERASE UGT80A2"/>
    <property type="match status" value="1"/>
</dbReference>
<evidence type="ECO:0000259" key="2">
    <source>
        <dbReference type="Pfam" id="PF06722"/>
    </source>
</evidence>
<evidence type="ECO:0000259" key="1">
    <source>
        <dbReference type="Pfam" id="PF03033"/>
    </source>
</evidence>
<dbReference type="GO" id="GO:0016758">
    <property type="term" value="F:hexosyltransferase activity"/>
    <property type="evidence" value="ECO:0007669"/>
    <property type="project" value="InterPro"/>
</dbReference>
<dbReference type="PANTHER" id="PTHR48050">
    <property type="entry name" value="STEROL 3-BETA-GLUCOSYLTRANSFERASE"/>
    <property type="match status" value="1"/>
</dbReference>
<evidence type="ECO:0000313" key="4">
    <source>
        <dbReference type="Proteomes" id="UP000216246"/>
    </source>
</evidence>
<dbReference type="InterPro" id="IPR010610">
    <property type="entry name" value="EryCIII-like_C"/>
</dbReference>
<dbReference type="Pfam" id="PF03033">
    <property type="entry name" value="Glyco_transf_28"/>
    <property type="match status" value="1"/>
</dbReference>
<name>A0AAC9YL87_9MYCO</name>
<dbReference type="Proteomes" id="UP000216246">
    <property type="component" value="Chromosome"/>
</dbReference>
<sequence length="427" mass="47082">MKFVLASYGTRGDVEPTVAIGRELQRRGHDVQMAVPCNLVGFAEAAGLPAEAYGPDMHDFLTDDFLRNFWTDFRRSFWTIKEPIRLVRELWEPCLTHWAEMSSTLASLAAGCDVLFSGLVYQELAASIAEAYDIPFATLHYFPIRPSGQVYPFVPGPMVRFGMTSYDWLCWRISKNAEDAQRRELGLPKATSPSPRRIERTALEIQAYDKACFPGLADEWRQWGDRRPFVGALTMGLTTDADEDVASWIGAGTPPICFGFGSMPVAASPADTVKMIGAACAELGERAVVCAGWADFSDVPQFEHVKVVKAVNYAATFPMCRAVVHHGGSGTTAAAMRAGVPELILWTAGDQPHWGAQLKRLKVGTTRRFSSTTTESLVADLRQILVPDYAVRARELAAQMTDPTESLNQAVDVLEKFASTRRFADRS</sequence>
<evidence type="ECO:0000313" key="3">
    <source>
        <dbReference type="EMBL" id="ASW90910.1"/>
    </source>
</evidence>
<dbReference type="AlphaFoldDB" id="A0AAC9YL87"/>
<dbReference type="InterPro" id="IPR002213">
    <property type="entry name" value="UDP_glucos_trans"/>
</dbReference>
<dbReference type="Gene3D" id="3.40.50.2000">
    <property type="entry name" value="Glycogen Phosphorylase B"/>
    <property type="match status" value="2"/>
</dbReference>
<dbReference type="GO" id="GO:0005975">
    <property type="term" value="P:carbohydrate metabolic process"/>
    <property type="evidence" value="ECO:0007669"/>
    <property type="project" value="InterPro"/>
</dbReference>
<keyword evidence="3" id="KW-0808">Transferase</keyword>
<dbReference type="EMBL" id="CP023147">
    <property type="protein sequence ID" value="ASW90910.1"/>
    <property type="molecule type" value="Genomic_DNA"/>
</dbReference>
<proteinExistence type="predicted"/>
<feature type="domain" description="Glycosyltransferase family 28 N-terminal" evidence="1">
    <location>
        <begin position="3"/>
        <end position="74"/>
    </location>
</feature>
<dbReference type="CDD" id="cd03784">
    <property type="entry name" value="GT1_Gtf-like"/>
    <property type="match status" value="1"/>
</dbReference>
<dbReference type="RefSeq" id="WP_095577336.1">
    <property type="nucleotide sequence ID" value="NZ_CP023147.1"/>
</dbReference>
<dbReference type="SUPFAM" id="SSF53756">
    <property type="entry name" value="UDP-Glycosyltransferase/glycogen phosphorylase"/>
    <property type="match status" value="1"/>
</dbReference>
<reference evidence="3 4" key="1">
    <citation type="submission" date="2017-08" db="EMBL/GenBank/DDBJ databases">
        <title>Phylogentic analysis of Mycobacterium avium complex whole genomes.</title>
        <authorList>
            <person name="Caverly L.J."/>
            <person name="Spilker T."/>
            <person name="LiPuma J."/>
        </authorList>
    </citation>
    <scope>NUCLEOTIDE SEQUENCE [LARGE SCALE GENOMIC DNA]</scope>
    <source>
        <strain evidence="3 4">FLAC0026</strain>
    </source>
</reference>
<dbReference type="FunFam" id="3.40.50.2000:FF:000009">
    <property type="entry name" value="Sterol 3-beta-glucosyltransferase UGT80A2"/>
    <property type="match status" value="1"/>
</dbReference>